<sequence>MPYTASADAGSPTTTPPACSCTDVVVRWVLRKSTQMCPRYGPAAACIPGRRHRTKSNRYLQTGPTPPLAIRGPFPLAASHLLCCCGWLRDALLLNLNTIDNGCRVGSQAPTWPRDLPRGTNHDLAGQTPSSHFFFSISLFHFFLRHIRLEPYQPIREQELAIQLFPAIHRSVAQFFRARLCCLFPHNPGSSGALYTTADDEASHRLSDWLLICPHVKIHSSQTSKMGAGRKFFA</sequence>
<evidence type="ECO:0000313" key="1">
    <source>
        <dbReference type="EMBL" id="KAK7542868.1"/>
    </source>
</evidence>
<reference evidence="1 2" key="1">
    <citation type="submission" date="2024-04" db="EMBL/GenBank/DDBJ databases">
        <title>Phyllosticta paracitricarpa is synonymous to the EU quarantine fungus P. citricarpa based on phylogenomic analyses.</title>
        <authorList>
            <consortium name="Lawrence Berkeley National Laboratory"/>
            <person name="Van ingen-buijs V.A."/>
            <person name="Van westerhoven A.C."/>
            <person name="Haridas S."/>
            <person name="Skiadas P."/>
            <person name="Martin F."/>
            <person name="Groenewald J.Z."/>
            <person name="Crous P.W."/>
            <person name="Seidl M.F."/>
        </authorList>
    </citation>
    <scope>NUCLEOTIDE SEQUENCE [LARGE SCALE GENOMIC DNA]</scope>
    <source>
        <strain evidence="1 2">CPC 17464</strain>
    </source>
</reference>
<protein>
    <submittedName>
        <fullName evidence="1">Uncharacterized protein</fullName>
    </submittedName>
</protein>
<dbReference type="GeneID" id="92027599"/>
<keyword evidence="2" id="KW-1185">Reference proteome</keyword>
<name>A0ABR1M991_9PEZI</name>
<organism evidence="1 2">
    <name type="scientific">Phyllosticta citribraziliensis</name>
    <dbReference type="NCBI Taxonomy" id="989973"/>
    <lineage>
        <taxon>Eukaryota</taxon>
        <taxon>Fungi</taxon>
        <taxon>Dikarya</taxon>
        <taxon>Ascomycota</taxon>
        <taxon>Pezizomycotina</taxon>
        <taxon>Dothideomycetes</taxon>
        <taxon>Dothideomycetes incertae sedis</taxon>
        <taxon>Botryosphaeriales</taxon>
        <taxon>Phyllostictaceae</taxon>
        <taxon>Phyllosticta</taxon>
    </lineage>
</organism>
<accession>A0ABR1M991</accession>
<proteinExistence type="predicted"/>
<dbReference type="Proteomes" id="UP001360953">
    <property type="component" value="Unassembled WGS sequence"/>
</dbReference>
<dbReference type="EMBL" id="JBBPEH010000002">
    <property type="protein sequence ID" value="KAK7542868.1"/>
    <property type="molecule type" value="Genomic_DNA"/>
</dbReference>
<comment type="caution">
    <text evidence="1">The sequence shown here is derived from an EMBL/GenBank/DDBJ whole genome shotgun (WGS) entry which is preliminary data.</text>
</comment>
<gene>
    <name evidence="1" type="ORF">J3D65DRAFT_232084</name>
</gene>
<dbReference type="RefSeq" id="XP_066659161.1">
    <property type="nucleotide sequence ID" value="XM_066794693.1"/>
</dbReference>
<evidence type="ECO:0000313" key="2">
    <source>
        <dbReference type="Proteomes" id="UP001360953"/>
    </source>
</evidence>